<evidence type="ECO:0000256" key="8">
    <source>
        <dbReference type="PIRSR" id="PIRSR027744-1"/>
    </source>
</evidence>
<dbReference type="InterPro" id="IPR014536">
    <property type="entry name" value="Snx9_fam"/>
</dbReference>
<dbReference type="InterPro" id="IPR001452">
    <property type="entry name" value="SH3_domain"/>
</dbReference>
<dbReference type="GO" id="GO:0097320">
    <property type="term" value="P:plasma membrane tubulation"/>
    <property type="evidence" value="ECO:0007669"/>
    <property type="project" value="TreeGrafter"/>
</dbReference>
<evidence type="ECO:0000256" key="10">
    <source>
        <dbReference type="SAM" id="MobiDB-lite"/>
    </source>
</evidence>
<feature type="domain" description="SH3" evidence="11">
    <location>
        <begin position="5"/>
        <end position="67"/>
    </location>
</feature>
<name>A0A8C6KP20_NOTFU</name>
<dbReference type="InterPro" id="IPR001683">
    <property type="entry name" value="PX_dom"/>
</dbReference>
<feature type="region of interest" description="Disordered" evidence="10">
    <location>
        <begin position="86"/>
        <end position="173"/>
    </location>
</feature>
<dbReference type="SMART" id="SM00326">
    <property type="entry name" value="SH3"/>
    <property type="match status" value="1"/>
</dbReference>
<dbReference type="GO" id="GO:0030659">
    <property type="term" value="C:cytoplasmic vesicle membrane"/>
    <property type="evidence" value="ECO:0007669"/>
    <property type="project" value="UniProtKB-SubCell"/>
</dbReference>
<dbReference type="PIRSF" id="PIRSF027744">
    <property type="entry name" value="Snx9"/>
    <property type="match status" value="1"/>
</dbReference>
<feature type="compositionally biased region" description="Polar residues" evidence="10">
    <location>
        <begin position="86"/>
        <end position="119"/>
    </location>
</feature>
<dbReference type="GO" id="GO:0000278">
    <property type="term" value="P:mitotic cell cycle"/>
    <property type="evidence" value="ECO:0007669"/>
    <property type="project" value="InterPro"/>
</dbReference>
<dbReference type="GO" id="GO:0006897">
    <property type="term" value="P:endocytosis"/>
    <property type="evidence" value="ECO:0007669"/>
    <property type="project" value="TreeGrafter"/>
</dbReference>
<accession>A0A8C6KP20</accession>
<proteinExistence type="inferred from homology"/>
<dbReference type="Gene3D" id="3.30.1520.10">
    <property type="entry name" value="Phox-like domain"/>
    <property type="match status" value="1"/>
</dbReference>
<dbReference type="GO" id="GO:0035091">
    <property type="term" value="F:phosphatidylinositol binding"/>
    <property type="evidence" value="ECO:0007669"/>
    <property type="project" value="InterPro"/>
</dbReference>
<dbReference type="PANTHER" id="PTHR45827:SF2">
    <property type="entry name" value="SORTING NEXIN-9"/>
    <property type="match status" value="1"/>
</dbReference>
<evidence type="ECO:0000256" key="7">
    <source>
        <dbReference type="PIRNR" id="PIRNR027744"/>
    </source>
</evidence>
<feature type="compositionally biased region" description="Low complexity" evidence="10">
    <location>
        <begin position="156"/>
        <end position="169"/>
    </location>
</feature>
<feature type="binding site" evidence="8">
    <location>
        <position position="281"/>
    </location>
    <ligand>
        <name>a 1,2-diacyl-sn-glycero-3-phospho-(1D-myo-inositol-4,5-bisphosphate)</name>
        <dbReference type="ChEBI" id="CHEBI:58456"/>
    </ligand>
</feature>
<dbReference type="GO" id="GO:0015031">
    <property type="term" value="P:protein transport"/>
    <property type="evidence" value="ECO:0007669"/>
    <property type="project" value="UniProtKB-KW"/>
</dbReference>
<dbReference type="Pfam" id="PF00787">
    <property type="entry name" value="PX"/>
    <property type="match status" value="1"/>
</dbReference>
<keyword evidence="4" id="KW-0813">Transport</keyword>
<feature type="binding site" evidence="8">
    <location>
        <position position="262"/>
    </location>
    <ligand>
        <name>a 1,2-diacyl-sn-glycero-3-phospho-(1D-myo-inositol-4,5-bisphosphate)</name>
        <dbReference type="ChEBI" id="CHEBI:58456"/>
    </ligand>
</feature>
<protein>
    <recommendedName>
        <fullName evidence="7">Sorting nexin</fullName>
    </recommendedName>
</protein>
<evidence type="ECO:0000256" key="9">
    <source>
        <dbReference type="PROSITE-ProRule" id="PRU00192"/>
    </source>
</evidence>
<evidence type="ECO:0000256" key="1">
    <source>
        <dbReference type="ARBA" id="ARBA00004180"/>
    </source>
</evidence>
<reference evidence="12" key="1">
    <citation type="submission" date="2014-08" db="EMBL/GenBank/DDBJ databases">
        <authorList>
            <person name="Senf B."/>
            <person name="Petzold A."/>
            <person name="Downie B.R."/>
            <person name="Koch P."/>
            <person name="Platzer M."/>
        </authorList>
    </citation>
    <scope>NUCLEOTIDE SEQUENCE [LARGE SCALE GENOMIC DNA]</scope>
    <source>
        <strain evidence="12">GRZ</strain>
    </source>
</reference>
<evidence type="ECO:0000256" key="3">
    <source>
        <dbReference type="ARBA" id="ARBA00022443"/>
    </source>
</evidence>
<evidence type="ECO:0000259" key="11">
    <source>
        <dbReference type="PROSITE" id="PS50002"/>
    </source>
</evidence>
<evidence type="ECO:0000313" key="13">
    <source>
        <dbReference type="Proteomes" id="UP000694548"/>
    </source>
</evidence>
<keyword evidence="13" id="KW-1185">Reference proteome</keyword>
<evidence type="ECO:0000313" key="12">
    <source>
        <dbReference type="Ensembl" id="ENSNFUP00015008454.1"/>
    </source>
</evidence>
<comment type="similarity">
    <text evidence="2 7">Belongs to the sorting nexin family.</text>
</comment>
<dbReference type="Gene3D" id="2.30.30.40">
    <property type="entry name" value="SH3 Domains"/>
    <property type="match status" value="1"/>
</dbReference>
<dbReference type="Pfam" id="PF00018">
    <property type="entry name" value="SH3_1"/>
    <property type="match status" value="1"/>
</dbReference>
<dbReference type="InterPro" id="IPR036871">
    <property type="entry name" value="PX_dom_sf"/>
</dbReference>
<comment type="subcellular location">
    <subcellularLocation>
        <location evidence="1">Cytoplasmic vesicle membrane</location>
        <topology evidence="1">Peripheral membrane protein</topology>
        <orientation evidence="1">Cytoplasmic side</orientation>
    </subcellularLocation>
</comment>
<reference evidence="12" key="3">
    <citation type="submission" date="2025-09" db="UniProtKB">
        <authorList>
            <consortium name="Ensembl"/>
        </authorList>
    </citation>
    <scope>IDENTIFICATION</scope>
</reference>
<dbReference type="Pfam" id="PF10456">
    <property type="entry name" value="BAR_3_WASP_bdg"/>
    <property type="match status" value="1"/>
</dbReference>
<dbReference type="PROSITE" id="PS50002">
    <property type="entry name" value="SH3"/>
    <property type="match status" value="1"/>
</dbReference>
<evidence type="ECO:0000256" key="2">
    <source>
        <dbReference type="ARBA" id="ARBA00010883"/>
    </source>
</evidence>
<reference evidence="12" key="2">
    <citation type="submission" date="2025-08" db="UniProtKB">
        <authorList>
            <consortium name="Ensembl"/>
        </authorList>
    </citation>
    <scope>IDENTIFICATION</scope>
</reference>
<dbReference type="PANTHER" id="PTHR45827">
    <property type="entry name" value="SORTING NEXIN"/>
    <property type="match status" value="1"/>
</dbReference>
<dbReference type="GeneTree" id="ENSGT00940000156557"/>
<dbReference type="SUPFAM" id="SSF50044">
    <property type="entry name" value="SH3-domain"/>
    <property type="match status" value="1"/>
</dbReference>
<keyword evidence="6 7" id="KW-0968">Cytoplasmic vesicle</keyword>
<keyword evidence="3 9" id="KW-0728">SH3 domain</keyword>
<keyword evidence="4" id="KW-0653">Protein transport</keyword>
<dbReference type="Proteomes" id="UP000694548">
    <property type="component" value="Chromosome sgr04"/>
</dbReference>
<dbReference type="GO" id="GO:0005886">
    <property type="term" value="C:plasma membrane"/>
    <property type="evidence" value="ECO:0007669"/>
    <property type="project" value="TreeGrafter"/>
</dbReference>
<evidence type="ECO:0000256" key="6">
    <source>
        <dbReference type="ARBA" id="ARBA00023329"/>
    </source>
</evidence>
<feature type="compositionally biased region" description="Acidic residues" evidence="10">
    <location>
        <begin position="143"/>
        <end position="152"/>
    </location>
</feature>
<dbReference type="GO" id="GO:0016197">
    <property type="term" value="P:endosomal transport"/>
    <property type="evidence" value="ECO:0007669"/>
    <property type="project" value="TreeGrafter"/>
</dbReference>
<dbReference type="GO" id="GO:0036089">
    <property type="term" value="P:cleavage furrow formation"/>
    <property type="evidence" value="ECO:0007669"/>
    <property type="project" value="TreeGrafter"/>
</dbReference>
<evidence type="ECO:0000256" key="4">
    <source>
        <dbReference type="ARBA" id="ARBA00022927"/>
    </source>
</evidence>
<dbReference type="InterPro" id="IPR019497">
    <property type="entry name" value="Sorting_nexin_WASP-bd-dom"/>
</dbReference>
<gene>
    <name evidence="12" type="primary">SNX9</name>
    <name evidence="12" type="synonym">snx9b</name>
</gene>
<organism evidence="12 13">
    <name type="scientific">Nothobranchius furzeri</name>
    <name type="common">Turquoise killifish</name>
    <dbReference type="NCBI Taxonomy" id="105023"/>
    <lineage>
        <taxon>Eukaryota</taxon>
        <taxon>Metazoa</taxon>
        <taxon>Chordata</taxon>
        <taxon>Craniata</taxon>
        <taxon>Vertebrata</taxon>
        <taxon>Euteleostomi</taxon>
        <taxon>Actinopterygii</taxon>
        <taxon>Neopterygii</taxon>
        <taxon>Teleostei</taxon>
        <taxon>Neoteleostei</taxon>
        <taxon>Acanthomorphata</taxon>
        <taxon>Ovalentaria</taxon>
        <taxon>Atherinomorphae</taxon>
        <taxon>Cyprinodontiformes</taxon>
        <taxon>Nothobranchiidae</taxon>
        <taxon>Nothobranchius</taxon>
    </lineage>
</organism>
<dbReference type="Ensembl" id="ENSNFUT00015008884.1">
    <property type="protein sequence ID" value="ENSNFUP00015008454.1"/>
    <property type="gene ID" value="ENSNFUG00015004002.1"/>
</dbReference>
<dbReference type="AlphaFoldDB" id="A0A8C6KP20"/>
<keyword evidence="5 7" id="KW-0472">Membrane</keyword>
<dbReference type="Gene3D" id="1.20.1270.60">
    <property type="entry name" value="Arfaptin homology (AH) domain/BAR domain"/>
    <property type="match status" value="1"/>
</dbReference>
<dbReference type="InterPro" id="IPR036028">
    <property type="entry name" value="SH3-like_dom_sf"/>
</dbReference>
<sequence length="549" mass="61649">MDSFLIAFQAQVLYDFTAEPGNNELTVREGETVTITNQSIGGGWIEAQNSKGQVGLVPEDYIEVRFSDSDTADDLSIFDAFAPASTPAQNQASNGNDPWSVWNADSSGGFNNNWASNPEGTPADPWGSASQGHPQAYQGPGAELDEWDDEWDDMKSTGGYAESESGESGAIQRGGTSMKISLNKFPGFSKSGPELYLLCKQLPKEKEKLTIYMGEVGPVWSYPDTQLDCVVADPKKGSKMYGLKSYIEYQITASVIPVPMNRYRLFSMVLGRFEEEFIKMRMERLQGWMTRMCRHPIISSSEVFQLFLTYKDEKDWKTGKRKAEKDETVGVMIFSTIEPEAPDLDPLDVEKKCEQFSRFTKAMDDSVKEILTVGQEHWKRCTGPLPKEYQRIGKAFQNMSTVFTSSGYQGESTLTDALTAAGKTYEEIAQLVAEQPKKDLHFLMETNNEYKGLLGCFPDTIAVHKAAIEKVKEGDKLVGTNKITAQEKGTMAKRLSTMSYALQAEMNHFHNNRIYDYNRVMQLYLEEQVTFYETIAAKLRQAHSQFTTM</sequence>
<dbReference type="InterPro" id="IPR027267">
    <property type="entry name" value="AH/BAR_dom_sf"/>
</dbReference>
<evidence type="ECO:0000256" key="5">
    <source>
        <dbReference type="ARBA" id="ARBA00023136"/>
    </source>
</evidence>
<dbReference type="SUPFAM" id="SSF64268">
    <property type="entry name" value="PX domain"/>
    <property type="match status" value="1"/>
</dbReference>